<name>A0A0J6F079_COCPO</name>
<proteinExistence type="predicted"/>
<evidence type="ECO:0000256" key="1">
    <source>
        <dbReference type="SAM" id="MobiDB-lite"/>
    </source>
</evidence>
<evidence type="ECO:0000313" key="2">
    <source>
        <dbReference type="EMBL" id="KMM66276.1"/>
    </source>
</evidence>
<sequence length="460" mass="51755">MGFPRKKLENQGLGSDNGGITKAVMDGKDVFTLRGDMCSPGDIRPKPSTTGTREHIMTKLYSSALPWKGTLEEYTVLVLEGSGMTPGQYSSLQKELSSIVCKYTVVDSMRPDVAELVKSPDNLGLFRDVFGNYISMIKMRSQAFEDGKVTLYDKALLILTANGNNLHNLGAIELFLDEILGVKKDGRAGDVEAILEKNIAVRSMLQRAQATDCSDGNFDKEVKHEDVEGMTEMPANKKPKRELESPAEKKESSRTLGDSDSAISKMLDTLERAKKEFHAVDEKERGAKYLAAKFLRDTAENILAYFRENGLQRHELVPHIKSAYWLGYKKTLAATGGRARPFEMSSDQYRYRERQLRDTRPNFGRADCYRPRERNASPADRARARLGSEILEKNGYLSYSAMLVLSCPRIDRSANIRHNRQIQRERAKTEFENRRDSRCLACGSKNRENVTGTVWGSRAP</sequence>
<organism evidence="2 3">
    <name type="scientific">Coccidioides posadasii RMSCC 3488</name>
    <dbReference type="NCBI Taxonomy" id="454284"/>
    <lineage>
        <taxon>Eukaryota</taxon>
        <taxon>Fungi</taxon>
        <taxon>Dikarya</taxon>
        <taxon>Ascomycota</taxon>
        <taxon>Pezizomycotina</taxon>
        <taxon>Eurotiomycetes</taxon>
        <taxon>Eurotiomycetidae</taxon>
        <taxon>Onygenales</taxon>
        <taxon>Onygenaceae</taxon>
        <taxon>Coccidioides</taxon>
    </lineage>
</organism>
<feature type="region of interest" description="Disordered" evidence="1">
    <location>
        <begin position="212"/>
        <end position="261"/>
    </location>
</feature>
<reference evidence="3" key="3">
    <citation type="journal article" date="2010" name="Genome Res.">
        <title>Population genomic sequencing of Coccidioides fungi reveals recent hybridization and transposon control.</title>
        <authorList>
            <person name="Neafsey D.E."/>
            <person name="Barker B.M."/>
            <person name="Sharpton T.J."/>
            <person name="Stajich J.E."/>
            <person name="Park D.J."/>
            <person name="Whiston E."/>
            <person name="Hung C.-Y."/>
            <person name="McMahan C."/>
            <person name="White J."/>
            <person name="Sykes S."/>
            <person name="Heiman D."/>
            <person name="Young S."/>
            <person name="Zeng Q."/>
            <person name="Abouelleil A."/>
            <person name="Aftuck L."/>
            <person name="Bessette D."/>
            <person name="Brown A."/>
            <person name="FitzGerald M."/>
            <person name="Lui A."/>
            <person name="Macdonald J.P."/>
            <person name="Priest M."/>
            <person name="Orbach M.J."/>
            <person name="Galgiani J.N."/>
            <person name="Kirkland T.N."/>
            <person name="Cole G.T."/>
            <person name="Birren B.W."/>
            <person name="Henn M.R."/>
            <person name="Taylor J.W."/>
            <person name="Rounsley S.D."/>
        </authorList>
    </citation>
    <scope>NUCLEOTIDE SEQUENCE [LARGE SCALE GENOMIC DNA]</scope>
    <source>
        <strain evidence="3">RMSCC 3488</strain>
    </source>
</reference>
<dbReference type="Proteomes" id="UP000054567">
    <property type="component" value="Unassembled WGS sequence"/>
</dbReference>
<dbReference type="OrthoDB" id="5296805at2759"/>
<feature type="region of interest" description="Disordered" evidence="1">
    <location>
        <begin position="1"/>
        <end position="20"/>
    </location>
</feature>
<feature type="compositionally biased region" description="Basic and acidic residues" evidence="1">
    <location>
        <begin position="217"/>
        <end position="227"/>
    </location>
</feature>
<reference evidence="3" key="2">
    <citation type="journal article" date="2009" name="Genome Res.">
        <title>Comparative genomic analyses of the human fungal pathogens Coccidioides and their relatives.</title>
        <authorList>
            <person name="Sharpton T.J."/>
            <person name="Stajich J.E."/>
            <person name="Rounsley S.D."/>
            <person name="Gardner M.J."/>
            <person name="Wortman J.R."/>
            <person name="Jordar V.S."/>
            <person name="Maiti R."/>
            <person name="Kodira C.D."/>
            <person name="Neafsey D.E."/>
            <person name="Zeng Q."/>
            <person name="Hung C.-Y."/>
            <person name="McMahan C."/>
            <person name="Muszewska A."/>
            <person name="Grynberg M."/>
            <person name="Mandel M.A."/>
            <person name="Kellner E.M."/>
            <person name="Barker B.M."/>
            <person name="Galgiani J.N."/>
            <person name="Orbach M.J."/>
            <person name="Kirkland T.N."/>
            <person name="Cole G.T."/>
            <person name="Henn M.R."/>
            <person name="Birren B.W."/>
            <person name="Taylor J.W."/>
        </authorList>
    </citation>
    <scope>NUCLEOTIDE SEQUENCE [LARGE SCALE GENOMIC DNA]</scope>
    <source>
        <strain evidence="3">RMSCC 3488</strain>
    </source>
</reference>
<gene>
    <name evidence="2" type="ORF">CPAG_02615</name>
</gene>
<feature type="compositionally biased region" description="Basic and acidic residues" evidence="1">
    <location>
        <begin position="241"/>
        <end position="253"/>
    </location>
</feature>
<evidence type="ECO:0000313" key="3">
    <source>
        <dbReference type="Proteomes" id="UP000054567"/>
    </source>
</evidence>
<reference evidence="2 3" key="1">
    <citation type="submission" date="2007-06" db="EMBL/GenBank/DDBJ databases">
        <title>The Genome Sequence of Coccidioides posadasii RMSCC_3488.</title>
        <authorList>
            <consortium name="Coccidioides Genome Resources Consortium"/>
            <consortium name="The Broad Institute Genome Sequencing Platform"/>
            <person name="Henn M.R."/>
            <person name="Sykes S."/>
            <person name="Young S."/>
            <person name="Jaffe D."/>
            <person name="Berlin A."/>
            <person name="Alvarez P."/>
            <person name="Butler J."/>
            <person name="Gnerre S."/>
            <person name="Grabherr M."/>
            <person name="Mauceli E."/>
            <person name="Brockman W."/>
            <person name="Kodira C."/>
            <person name="Alvarado L."/>
            <person name="Zeng Q."/>
            <person name="Crawford M."/>
            <person name="Antoine C."/>
            <person name="Devon K."/>
            <person name="Galgiani J."/>
            <person name="Orsborn K."/>
            <person name="Lewis M.L."/>
            <person name="Nusbaum C."/>
            <person name="Galagan J."/>
            <person name="Birren B."/>
        </authorList>
    </citation>
    <scope>NUCLEOTIDE SEQUENCE [LARGE SCALE GENOMIC DNA]</scope>
    <source>
        <strain evidence="2 3">RMSCC 3488</strain>
    </source>
</reference>
<dbReference type="VEuPathDB" id="FungiDB:CPAG_02615"/>
<dbReference type="EMBL" id="DS268109">
    <property type="protein sequence ID" value="KMM66276.1"/>
    <property type="molecule type" value="Genomic_DNA"/>
</dbReference>
<accession>A0A0J6F079</accession>
<protein>
    <submittedName>
        <fullName evidence="2">Uncharacterized protein</fullName>
    </submittedName>
</protein>
<dbReference type="AlphaFoldDB" id="A0A0J6F079"/>